<dbReference type="EnsemblMetazoa" id="ACUA028399-RA">
    <property type="protein sequence ID" value="ACUA028399-PA"/>
    <property type="gene ID" value="ACUA028399"/>
</dbReference>
<proteinExistence type="predicted"/>
<protein>
    <submittedName>
        <fullName evidence="1">Uncharacterized protein</fullName>
    </submittedName>
</protein>
<dbReference type="Proteomes" id="UP000075883">
    <property type="component" value="Unassembled WGS sequence"/>
</dbReference>
<sequence>MNLEQHEKQSIGHSEASPDNSIVIVVRTEHPVVGGNISYTGIERNVQLRLQRTLVGEGNHGTARVGRSNLGWWYHHRVEDTHTAIIVQRVLGRNTFATTLEHLFVATDLVPQSQVPFHVKVHMHRVVLALSGRYHLSAGQLNKAKHERGC</sequence>
<keyword evidence="2" id="KW-1185">Reference proteome</keyword>
<reference evidence="2" key="1">
    <citation type="submission" date="2013-09" db="EMBL/GenBank/DDBJ databases">
        <title>The Genome Sequence of Anopheles culicifacies species A.</title>
        <authorList>
            <consortium name="The Broad Institute Genomics Platform"/>
            <person name="Neafsey D.E."/>
            <person name="Besansky N."/>
            <person name="Howell P."/>
            <person name="Walton C."/>
            <person name="Young S.K."/>
            <person name="Zeng Q."/>
            <person name="Gargeya S."/>
            <person name="Fitzgerald M."/>
            <person name="Haas B."/>
            <person name="Abouelleil A."/>
            <person name="Allen A.W."/>
            <person name="Alvarado L."/>
            <person name="Arachchi H.M."/>
            <person name="Berlin A.M."/>
            <person name="Chapman S.B."/>
            <person name="Gainer-Dewar J."/>
            <person name="Goldberg J."/>
            <person name="Griggs A."/>
            <person name="Gujja S."/>
            <person name="Hansen M."/>
            <person name="Howarth C."/>
            <person name="Imamovic A."/>
            <person name="Ireland A."/>
            <person name="Larimer J."/>
            <person name="McCowan C."/>
            <person name="Murphy C."/>
            <person name="Pearson M."/>
            <person name="Poon T.W."/>
            <person name="Priest M."/>
            <person name="Roberts A."/>
            <person name="Saif S."/>
            <person name="Shea T."/>
            <person name="Sisk P."/>
            <person name="Sykes S."/>
            <person name="Wortman J."/>
            <person name="Nusbaum C."/>
            <person name="Birren B."/>
        </authorList>
    </citation>
    <scope>NUCLEOTIDE SEQUENCE [LARGE SCALE GENOMIC DNA]</scope>
    <source>
        <strain evidence="2">A-37</strain>
    </source>
</reference>
<reference evidence="1" key="2">
    <citation type="submission" date="2020-05" db="UniProtKB">
        <authorList>
            <consortium name="EnsemblMetazoa"/>
        </authorList>
    </citation>
    <scope>IDENTIFICATION</scope>
    <source>
        <strain evidence="1">A-37</strain>
    </source>
</reference>
<dbReference type="EMBL" id="AXCM01000389">
    <property type="status" value="NOT_ANNOTATED_CDS"/>
    <property type="molecule type" value="Genomic_DNA"/>
</dbReference>
<evidence type="ECO:0000313" key="2">
    <source>
        <dbReference type="Proteomes" id="UP000075883"/>
    </source>
</evidence>
<organism evidence="1 2">
    <name type="scientific">Anopheles culicifacies</name>
    <dbReference type="NCBI Taxonomy" id="139723"/>
    <lineage>
        <taxon>Eukaryota</taxon>
        <taxon>Metazoa</taxon>
        <taxon>Ecdysozoa</taxon>
        <taxon>Arthropoda</taxon>
        <taxon>Hexapoda</taxon>
        <taxon>Insecta</taxon>
        <taxon>Pterygota</taxon>
        <taxon>Neoptera</taxon>
        <taxon>Endopterygota</taxon>
        <taxon>Diptera</taxon>
        <taxon>Nematocera</taxon>
        <taxon>Culicoidea</taxon>
        <taxon>Culicidae</taxon>
        <taxon>Anophelinae</taxon>
        <taxon>Anopheles</taxon>
        <taxon>culicifacies species complex</taxon>
    </lineage>
</organism>
<accession>A0A182MX36</accession>
<name>A0A182MX36_9DIPT</name>
<evidence type="ECO:0000313" key="1">
    <source>
        <dbReference type="EnsemblMetazoa" id="ACUA028399-PA"/>
    </source>
</evidence>
<dbReference type="VEuPathDB" id="VectorBase:ACUA028399"/>
<dbReference type="AlphaFoldDB" id="A0A182MX36"/>